<evidence type="ECO:0000313" key="2">
    <source>
        <dbReference type="Proteomes" id="UP000789920"/>
    </source>
</evidence>
<comment type="caution">
    <text evidence="1">The sequence shown here is derived from an EMBL/GenBank/DDBJ whole genome shotgun (WGS) entry which is preliminary data.</text>
</comment>
<accession>A0ACA9S832</accession>
<organism evidence="1 2">
    <name type="scientific">Racocetra persica</name>
    <dbReference type="NCBI Taxonomy" id="160502"/>
    <lineage>
        <taxon>Eukaryota</taxon>
        <taxon>Fungi</taxon>
        <taxon>Fungi incertae sedis</taxon>
        <taxon>Mucoromycota</taxon>
        <taxon>Glomeromycotina</taxon>
        <taxon>Glomeromycetes</taxon>
        <taxon>Diversisporales</taxon>
        <taxon>Gigasporaceae</taxon>
        <taxon>Racocetra</taxon>
    </lineage>
</organism>
<reference evidence="1" key="1">
    <citation type="submission" date="2021-06" db="EMBL/GenBank/DDBJ databases">
        <authorList>
            <person name="Kallberg Y."/>
            <person name="Tangrot J."/>
            <person name="Rosling A."/>
        </authorList>
    </citation>
    <scope>NUCLEOTIDE SEQUENCE</scope>
    <source>
        <strain evidence="1">MA461A</strain>
    </source>
</reference>
<dbReference type="Proteomes" id="UP000789920">
    <property type="component" value="Unassembled WGS sequence"/>
</dbReference>
<name>A0ACA9S832_9GLOM</name>
<keyword evidence="2" id="KW-1185">Reference proteome</keyword>
<protein>
    <submittedName>
        <fullName evidence="1">23499_t:CDS:1</fullName>
    </submittedName>
</protein>
<evidence type="ECO:0000313" key="1">
    <source>
        <dbReference type="EMBL" id="CAG8831250.1"/>
    </source>
</evidence>
<gene>
    <name evidence="1" type="ORF">RPERSI_LOCUS28074</name>
</gene>
<sequence length="40" mass="4464">NTACFEKIFVIYSASTGSINQWCNIYVCVLSVIKTMQCNA</sequence>
<dbReference type="EMBL" id="CAJVQC010101001">
    <property type="protein sequence ID" value="CAG8831250.1"/>
    <property type="molecule type" value="Genomic_DNA"/>
</dbReference>
<feature type="non-terminal residue" evidence="1">
    <location>
        <position position="40"/>
    </location>
</feature>
<feature type="non-terminal residue" evidence="1">
    <location>
        <position position="1"/>
    </location>
</feature>
<proteinExistence type="predicted"/>